<organism evidence="1">
    <name type="scientific">marine sediment metagenome</name>
    <dbReference type="NCBI Taxonomy" id="412755"/>
    <lineage>
        <taxon>unclassified sequences</taxon>
        <taxon>metagenomes</taxon>
        <taxon>ecological metagenomes</taxon>
    </lineage>
</organism>
<name>X1K940_9ZZZZ</name>
<evidence type="ECO:0000313" key="1">
    <source>
        <dbReference type="EMBL" id="GAI03123.1"/>
    </source>
</evidence>
<protein>
    <submittedName>
        <fullName evidence="1">Uncharacterized protein</fullName>
    </submittedName>
</protein>
<feature type="non-terminal residue" evidence="1">
    <location>
        <position position="169"/>
    </location>
</feature>
<accession>X1K940</accession>
<gene>
    <name evidence="1" type="ORF">S06H3_22890</name>
</gene>
<comment type="caution">
    <text evidence="1">The sequence shown here is derived from an EMBL/GenBank/DDBJ whole genome shotgun (WGS) entry which is preliminary data.</text>
</comment>
<dbReference type="EMBL" id="BARV01012328">
    <property type="protein sequence ID" value="GAI03123.1"/>
    <property type="molecule type" value="Genomic_DNA"/>
</dbReference>
<sequence>MKLAFIDIGELGWSMYITAHVRWQKKNTDNKIAIMTYPERQRLYDGLADMMIQVPAAFYSKFDIRQQNCLGLLEVKPNALKDFFSPYLPDGYYMPDDFILTCKNSFGERLDFAPYKYSKKLVGKKEILIFPRYRLGGWYSWRNLKESFYIELIKRLCDEFPDLNIRTLG</sequence>
<reference evidence="1" key="1">
    <citation type="journal article" date="2014" name="Front. Microbiol.">
        <title>High frequency of phylogenetically diverse reductive dehalogenase-homologous genes in deep subseafloor sedimentary metagenomes.</title>
        <authorList>
            <person name="Kawai M."/>
            <person name="Futagami T."/>
            <person name="Toyoda A."/>
            <person name="Takaki Y."/>
            <person name="Nishi S."/>
            <person name="Hori S."/>
            <person name="Arai W."/>
            <person name="Tsubouchi T."/>
            <person name="Morono Y."/>
            <person name="Uchiyama I."/>
            <person name="Ito T."/>
            <person name="Fujiyama A."/>
            <person name="Inagaki F."/>
            <person name="Takami H."/>
        </authorList>
    </citation>
    <scope>NUCLEOTIDE SEQUENCE</scope>
    <source>
        <strain evidence="1">Expedition CK06-06</strain>
    </source>
</reference>
<dbReference type="AlphaFoldDB" id="X1K940"/>
<proteinExistence type="predicted"/>